<name>A0A061G155_THECC</name>
<dbReference type="InParanoid" id="A0A061G155"/>
<protein>
    <submittedName>
        <fullName evidence="2">Uncharacterized protein</fullName>
    </submittedName>
</protein>
<sequence>MSLESISSNFSSFLYKGIIRYLNSPKFKVNKDRISINKVCLWLMLLGFFFLFEKKKPKSQKQIIKISIRRA</sequence>
<evidence type="ECO:0000313" key="2">
    <source>
        <dbReference type="EMBL" id="EOY23301.1"/>
    </source>
</evidence>
<reference evidence="2 3" key="1">
    <citation type="journal article" date="2013" name="Genome Biol.">
        <title>The genome sequence of the most widely cultivated cacao type and its use to identify candidate genes regulating pod color.</title>
        <authorList>
            <person name="Motamayor J.C."/>
            <person name="Mockaitis K."/>
            <person name="Schmutz J."/>
            <person name="Haiminen N."/>
            <person name="Iii D.L."/>
            <person name="Cornejo O."/>
            <person name="Findley S.D."/>
            <person name="Zheng P."/>
            <person name="Utro F."/>
            <person name="Royaert S."/>
            <person name="Saski C."/>
            <person name="Jenkins J."/>
            <person name="Podicheti R."/>
            <person name="Zhao M."/>
            <person name="Scheffler B.E."/>
            <person name="Stack J.C."/>
            <person name="Feltus F.A."/>
            <person name="Mustiga G.M."/>
            <person name="Amores F."/>
            <person name="Phillips W."/>
            <person name="Marelli J.P."/>
            <person name="May G.D."/>
            <person name="Shapiro H."/>
            <person name="Ma J."/>
            <person name="Bustamante C.D."/>
            <person name="Schnell R.J."/>
            <person name="Main D."/>
            <person name="Gilbert D."/>
            <person name="Parida L."/>
            <person name="Kuhn D.N."/>
        </authorList>
    </citation>
    <scope>NUCLEOTIDE SEQUENCE [LARGE SCALE GENOMIC DNA]</scope>
    <source>
        <strain evidence="3">cv. Matina 1-6</strain>
    </source>
</reference>
<evidence type="ECO:0000256" key="1">
    <source>
        <dbReference type="SAM" id="Phobius"/>
    </source>
</evidence>
<dbReference type="Gramene" id="EOY23301">
    <property type="protein sequence ID" value="EOY23301"/>
    <property type="gene ID" value="TCM_015241"/>
</dbReference>
<keyword evidence="1" id="KW-0812">Transmembrane</keyword>
<keyword evidence="1" id="KW-0472">Membrane</keyword>
<gene>
    <name evidence="2" type="ORF">TCM_015241</name>
</gene>
<accession>A0A061G155</accession>
<dbReference type="EMBL" id="CM001881">
    <property type="protein sequence ID" value="EOY23301.1"/>
    <property type="molecule type" value="Genomic_DNA"/>
</dbReference>
<feature type="transmembrane region" description="Helical" evidence="1">
    <location>
        <begin position="34"/>
        <end position="52"/>
    </location>
</feature>
<proteinExistence type="predicted"/>
<keyword evidence="1" id="KW-1133">Transmembrane helix</keyword>
<evidence type="ECO:0000313" key="3">
    <source>
        <dbReference type="Proteomes" id="UP000026915"/>
    </source>
</evidence>
<organism evidence="2 3">
    <name type="scientific">Theobroma cacao</name>
    <name type="common">Cacao</name>
    <name type="synonym">Cocoa</name>
    <dbReference type="NCBI Taxonomy" id="3641"/>
    <lineage>
        <taxon>Eukaryota</taxon>
        <taxon>Viridiplantae</taxon>
        <taxon>Streptophyta</taxon>
        <taxon>Embryophyta</taxon>
        <taxon>Tracheophyta</taxon>
        <taxon>Spermatophyta</taxon>
        <taxon>Magnoliopsida</taxon>
        <taxon>eudicotyledons</taxon>
        <taxon>Gunneridae</taxon>
        <taxon>Pentapetalae</taxon>
        <taxon>rosids</taxon>
        <taxon>malvids</taxon>
        <taxon>Malvales</taxon>
        <taxon>Malvaceae</taxon>
        <taxon>Byttnerioideae</taxon>
        <taxon>Theobroma</taxon>
    </lineage>
</organism>
<dbReference type="Proteomes" id="UP000026915">
    <property type="component" value="Chromosome 3"/>
</dbReference>
<keyword evidence="3" id="KW-1185">Reference proteome</keyword>
<dbReference type="HOGENOM" id="CLU_2745157_0_0_1"/>
<dbReference type="AlphaFoldDB" id="A0A061G155"/>